<dbReference type="AlphaFoldDB" id="A0A1E3QVN8"/>
<dbReference type="RefSeq" id="XP_018987053.1">
    <property type="nucleotide sequence ID" value="XM_019126835.1"/>
</dbReference>
<evidence type="ECO:0000313" key="2">
    <source>
        <dbReference type="EMBL" id="ODQ81725.1"/>
    </source>
</evidence>
<keyword evidence="1" id="KW-1133">Transmembrane helix</keyword>
<sequence length="64" mass="7417">MDNLQISKRGNALATGGYIYLTSFLMHLWSTLTMCYQVPSWRNNSGNTLQTRRVYLSTRGKRMI</sequence>
<gene>
    <name evidence="2" type="ORF">BABINDRAFT_110806</name>
</gene>
<keyword evidence="1" id="KW-0472">Membrane</keyword>
<name>A0A1E3QVN8_9ASCO</name>
<evidence type="ECO:0000256" key="1">
    <source>
        <dbReference type="SAM" id="Phobius"/>
    </source>
</evidence>
<organism evidence="2 3">
    <name type="scientific">Babjeviella inositovora NRRL Y-12698</name>
    <dbReference type="NCBI Taxonomy" id="984486"/>
    <lineage>
        <taxon>Eukaryota</taxon>
        <taxon>Fungi</taxon>
        <taxon>Dikarya</taxon>
        <taxon>Ascomycota</taxon>
        <taxon>Saccharomycotina</taxon>
        <taxon>Pichiomycetes</taxon>
        <taxon>Serinales incertae sedis</taxon>
        <taxon>Babjeviella</taxon>
    </lineage>
</organism>
<proteinExistence type="predicted"/>
<accession>A0A1E3QVN8</accession>
<keyword evidence="3" id="KW-1185">Reference proteome</keyword>
<dbReference type="Proteomes" id="UP000094336">
    <property type="component" value="Unassembled WGS sequence"/>
</dbReference>
<evidence type="ECO:0000313" key="3">
    <source>
        <dbReference type="Proteomes" id="UP000094336"/>
    </source>
</evidence>
<dbReference type="EMBL" id="KV454427">
    <property type="protein sequence ID" value="ODQ81725.1"/>
    <property type="molecule type" value="Genomic_DNA"/>
</dbReference>
<keyword evidence="1" id="KW-0812">Transmembrane</keyword>
<feature type="transmembrane region" description="Helical" evidence="1">
    <location>
        <begin position="12"/>
        <end position="30"/>
    </location>
</feature>
<protein>
    <submittedName>
        <fullName evidence="2">Uncharacterized protein</fullName>
    </submittedName>
</protein>
<reference evidence="3" key="1">
    <citation type="submission" date="2016-05" db="EMBL/GenBank/DDBJ databases">
        <title>Comparative genomics of biotechnologically important yeasts.</title>
        <authorList>
            <consortium name="DOE Joint Genome Institute"/>
            <person name="Riley R."/>
            <person name="Haridas S."/>
            <person name="Wolfe K.H."/>
            <person name="Lopes M.R."/>
            <person name="Hittinger C.T."/>
            <person name="Goker M."/>
            <person name="Salamov A."/>
            <person name="Wisecaver J."/>
            <person name="Long T.M."/>
            <person name="Aerts A.L."/>
            <person name="Barry K."/>
            <person name="Choi C."/>
            <person name="Clum A."/>
            <person name="Coughlan A.Y."/>
            <person name="Deshpande S."/>
            <person name="Douglass A.P."/>
            <person name="Hanson S.J."/>
            <person name="Klenk H.-P."/>
            <person name="Labutti K."/>
            <person name="Lapidus A."/>
            <person name="Lindquist E."/>
            <person name="Lipzen A."/>
            <person name="Meier-Kolthoff J.P."/>
            <person name="Ohm R.A."/>
            <person name="Otillar R.P."/>
            <person name="Pangilinan J."/>
            <person name="Peng Y."/>
            <person name="Rokas A."/>
            <person name="Rosa C.A."/>
            <person name="Scheuner C."/>
            <person name="Sibirny A.A."/>
            <person name="Slot J.C."/>
            <person name="Stielow J.B."/>
            <person name="Sun H."/>
            <person name="Kurtzman C.P."/>
            <person name="Blackwell M."/>
            <person name="Grigoriev I.V."/>
            <person name="Jeffries T.W."/>
        </authorList>
    </citation>
    <scope>NUCLEOTIDE SEQUENCE [LARGE SCALE GENOMIC DNA]</scope>
    <source>
        <strain evidence="3">NRRL Y-12698</strain>
    </source>
</reference>
<dbReference type="GeneID" id="30144689"/>